<organism evidence="1">
    <name type="scientific">Octopus bimaculoides</name>
    <name type="common">California two-spotted octopus</name>
    <dbReference type="NCBI Taxonomy" id="37653"/>
    <lineage>
        <taxon>Eukaryota</taxon>
        <taxon>Metazoa</taxon>
        <taxon>Spiralia</taxon>
        <taxon>Lophotrochozoa</taxon>
        <taxon>Mollusca</taxon>
        <taxon>Cephalopoda</taxon>
        <taxon>Coleoidea</taxon>
        <taxon>Octopodiformes</taxon>
        <taxon>Octopoda</taxon>
        <taxon>Incirrata</taxon>
        <taxon>Octopodidae</taxon>
        <taxon>Octopus</taxon>
    </lineage>
</organism>
<proteinExistence type="predicted"/>
<reference evidence="1" key="1">
    <citation type="submission" date="2015-07" db="EMBL/GenBank/DDBJ databases">
        <title>MeaNS - Measles Nucleotide Surveillance Program.</title>
        <authorList>
            <person name="Tran T."/>
            <person name="Druce J."/>
        </authorList>
    </citation>
    <scope>NUCLEOTIDE SEQUENCE</scope>
    <source>
        <strain evidence="1">UCB-OBI-ISO-001</strain>
        <tissue evidence="1">Gonad</tissue>
    </source>
</reference>
<accession>A0A0L8HMG0</accession>
<sequence length="108" mass="12504">MTSKGTYISQHKYTLLFTLELIRMAHGRPAGPQFIVPEIGILNRESILEYHPISRITRQNSSVVGMASTNYEFIHYAKIVIRHVTLLQYLLLNSKLTDVWPFTSYIHI</sequence>
<dbReference type="EMBL" id="KQ417772">
    <property type="protein sequence ID" value="KOF90402.1"/>
    <property type="molecule type" value="Genomic_DNA"/>
</dbReference>
<gene>
    <name evidence="1" type="ORF">OCBIM_22011276mg</name>
</gene>
<dbReference type="AlphaFoldDB" id="A0A0L8HMG0"/>
<evidence type="ECO:0000313" key="1">
    <source>
        <dbReference type="EMBL" id="KOF90402.1"/>
    </source>
</evidence>
<name>A0A0L8HMG0_OCTBM</name>
<protein>
    <submittedName>
        <fullName evidence="1">Uncharacterized protein</fullName>
    </submittedName>
</protein>